<dbReference type="GO" id="GO:0016787">
    <property type="term" value="F:hydrolase activity"/>
    <property type="evidence" value="ECO:0007669"/>
    <property type="project" value="UniProtKB-KW"/>
</dbReference>
<dbReference type="Gene3D" id="3.90.79.10">
    <property type="entry name" value="Nucleoside Triphosphate Pyrophosphohydrolase"/>
    <property type="match status" value="1"/>
</dbReference>
<reference evidence="3" key="2">
    <citation type="submission" date="2020-09" db="EMBL/GenBank/DDBJ databases">
        <authorList>
            <person name="Sun Q."/>
            <person name="Zhou Y."/>
        </authorList>
    </citation>
    <scope>NUCLEOTIDE SEQUENCE</scope>
    <source>
        <strain evidence="3">CGMCC 1.12698</strain>
    </source>
</reference>
<name>A0A917AWS8_9BACI</name>
<dbReference type="AlphaFoldDB" id="A0A917AWS8"/>
<feature type="domain" description="Nudix hydrolase" evidence="2">
    <location>
        <begin position="2"/>
        <end position="142"/>
    </location>
</feature>
<gene>
    <name evidence="3" type="ORF">GCM10007140_30140</name>
</gene>
<dbReference type="Pfam" id="PF00293">
    <property type="entry name" value="NUDIX"/>
    <property type="match status" value="1"/>
</dbReference>
<dbReference type="CDD" id="cd04688">
    <property type="entry name" value="NUDIX_Hydrolase"/>
    <property type="match status" value="1"/>
</dbReference>
<dbReference type="InterPro" id="IPR015797">
    <property type="entry name" value="NUDIX_hydrolase-like_dom_sf"/>
</dbReference>
<keyword evidence="1" id="KW-0378">Hydrolase</keyword>
<dbReference type="SUPFAM" id="SSF55811">
    <property type="entry name" value="Nudix"/>
    <property type="match status" value="1"/>
</dbReference>
<evidence type="ECO:0000313" key="4">
    <source>
        <dbReference type="Proteomes" id="UP000605259"/>
    </source>
</evidence>
<organism evidence="3 4">
    <name type="scientific">Priestia taiwanensis</name>
    <dbReference type="NCBI Taxonomy" id="1347902"/>
    <lineage>
        <taxon>Bacteria</taxon>
        <taxon>Bacillati</taxon>
        <taxon>Bacillota</taxon>
        <taxon>Bacilli</taxon>
        <taxon>Bacillales</taxon>
        <taxon>Bacillaceae</taxon>
        <taxon>Priestia</taxon>
    </lineage>
</organism>
<evidence type="ECO:0000313" key="3">
    <source>
        <dbReference type="EMBL" id="GGE78518.1"/>
    </source>
</evidence>
<dbReference type="PROSITE" id="PS00893">
    <property type="entry name" value="NUDIX_BOX"/>
    <property type="match status" value="1"/>
</dbReference>
<comment type="caution">
    <text evidence="3">The sequence shown here is derived from an EMBL/GenBank/DDBJ whole genome shotgun (WGS) entry which is preliminary data.</text>
</comment>
<dbReference type="Proteomes" id="UP000605259">
    <property type="component" value="Unassembled WGS sequence"/>
</dbReference>
<dbReference type="EMBL" id="BMFK01000003">
    <property type="protein sequence ID" value="GGE78518.1"/>
    <property type="molecule type" value="Genomic_DNA"/>
</dbReference>
<dbReference type="RefSeq" id="WP_188389333.1">
    <property type="nucleotide sequence ID" value="NZ_BMFK01000003.1"/>
</dbReference>
<reference evidence="3" key="1">
    <citation type="journal article" date="2014" name="Int. J. Syst. Evol. Microbiol.">
        <title>Complete genome sequence of Corynebacterium casei LMG S-19264T (=DSM 44701T), isolated from a smear-ripened cheese.</title>
        <authorList>
            <consortium name="US DOE Joint Genome Institute (JGI-PGF)"/>
            <person name="Walter F."/>
            <person name="Albersmeier A."/>
            <person name="Kalinowski J."/>
            <person name="Ruckert C."/>
        </authorList>
    </citation>
    <scope>NUCLEOTIDE SEQUENCE</scope>
    <source>
        <strain evidence="3">CGMCC 1.12698</strain>
    </source>
</reference>
<keyword evidence="4" id="KW-1185">Reference proteome</keyword>
<evidence type="ECO:0000256" key="1">
    <source>
        <dbReference type="ARBA" id="ARBA00022801"/>
    </source>
</evidence>
<dbReference type="InterPro" id="IPR020084">
    <property type="entry name" value="NUDIX_hydrolase_CS"/>
</dbReference>
<dbReference type="InterPro" id="IPR000086">
    <property type="entry name" value="NUDIX_hydrolase_dom"/>
</dbReference>
<accession>A0A917AWS8</accession>
<evidence type="ECO:0000259" key="2">
    <source>
        <dbReference type="PROSITE" id="PS51462"/>
    </source>
</evidence>
<sequence length="145" mass="16879">MHPRANVLGLLMKDNCILLEERYGKHSKGTGYYYRPIGGTIEFGEHSTETLVREFQEELGVEIVINQYITCIENIFTIEGNTGHEITQVYVVIFKDERYYEQERFLVSEGEMQTSAKWVLIEEALSGEKVVYPTSLVERCKHIYF</sequence>
<protein>
    <submittedName>
        <fullName evidence="3">DNA mismatch repair protein MutT</fullName>
    </submittedName>
</protein>
<dbReference type="PROSITE" id="PS51462">
    <property type="entry name" value="NUDIX"/>
    <property type="match status" value="1"/>
</dbReference>
<proteinExistence type="predicted"/>